<sequence>MPHTPSFITLQAFSRHSYPERLTQLFFT</sequence>
<dbReference type="EMBL" id="GBXM01084073">
    <property type="protein sequence ID" value="JAH24504.1"/>
    <property type="molecule type" value="Transcribed_RNA"/>
</dbReference>
<accession>A0A0E9R5W4</accession>
<evidence type="ECO:0000313" key="1">
    <source>
        <dbReference type="EMBL" id="JAH24504.1"/>
    </source>
</evidence>
<reference evidence="1" key="2">
    <citation type="journal article" date="2015" name="Fish Shellfish Immunol.">
        <title>Early steps in the European eel (Anguilla anguilla)-Vibrio vulnificus interaction in the gills: Role of the RtxA13 toxin.</title>
        <authorList>
            <person name="Callol A."/>
            <person name="Pajuelo D."/>
            <person name="Ebbesson L."/>
            <person name="Teles M."/>
            <person name="MacKenzie S."/>
            <person name="Amaro C."/>
        </authorList>
    </citation>
    <scope>NUCLEOTIDE SEQUENCE</scope>
</reference>
<name>A0A0E9R5W4_ANGAN</name>
<protein>
    <submittedName>
        <fullName evidence="1">Uncharacterized protein</fullName>
    </submittedName>
</protein>
<proteinExistence type="predicted"/>
<dbReference type="AlphaFoldDB" id="A0A0E9R5W4"/>
<organism evidence="1">
    <name type="scientific">Anguilla anguilla</name>
    <name type="common">European freshwater eel</name>
    <name type="synonym">Muraena anguilla</name>
    <dbReference type="NCBI Taxonomy" id="7936"/>
    <lineage>
        <taxon>Eukaryota</taxon>
        <taxon>Metazoa</taxon>
        <taxon>Chordata</taxon>
        <taxon>Craniata</taxon>
        <taxon>Vertebrata</taxon>
        <taxon>Euteleostomi</taxon>
        <taxon>Actinopterygii</taxon>
        <taxon>Neopterygii</taxon>
        <taxon>Teleostei</taxon>
        <taxon>Anguilliformes</taxon>
        <taxon>Anguillidae</taxon>
        <taxon>Anguilla</taxon>
    </lineage>
</organism>
<reference evidence="1" key="1">
    <citation type="submission" date="2014-11" db="EMBL/GenBank/DDBJ databases">
        <authorList>
            <person name="Amaro Gonzalez C."/>
        </authorList>
    </citation>
    <scope>NUCLEOTIDE SEQUENCE</scope>
</reference>